<dbReference type="SUPFAM" id="SSF53098">
    <property type="entry name" value="Ribonuclease H-like"/>
    <property type="match status" value="1"/>
</dbReference>
<dbReference type="InterPro" id="IPR022892">
    <property type="entry name" value="RNaseHI"/>
</dbReference>
<feature type="binding site" evidence="10">
    <location>
        <position position="74"/>
    </location>
    <ligand>
        <name>Mg(2+)</name>
        <dbReference type="ChEBI" id="CHEBI:18420"/>
        <label>1</label>
    </ligand>
</feature>
<evidence type="ECO:0000313" key="12">
    <source>
        <dbReference type="EMBL" id="SDH87707.1"/>
    </source>
</evidence>
<comment type="subunit">
    <text evidence="3 10">Monomer.</text>
</comment>
<evidence type="ECO:0000256" key="10">
    <source>
        <dbReference type="HAMAP-Rule" id="MF_00042"/>
    </source>
</evidence>
<keyword evidence="13" id="KW-1185">Reference proteome</keyword>
<dbReference type="CDD" id="cd09278">
    <property type="entry name" value="RNase_HI_prokaryote_like"/>
    <property type="match status" value="1"/>
</dbReference>
<dbReference type="PANTHER" id="PTHR10642">
    <property type="entry name" value="RIBONUCLEASE H1"/>
    <property type="match status" value="1"/>
</dbReference>
<reference evidence="13" key="1">
    <citation type="submission" date="2016-10" db="EMBL/GenBank/DDBJ databases">
        <authorList>
            <person name="Varghese N."/>
            <person name="Submissions S."/>
        </authorList>
    </citation>
    <scope>NUCLEOTIDE SEQUENCE [LARGE SCALE GENOMIC DNA]</scope>
    <source>
        <strain evidence="13">DSM 23313</strain>
    </source>
</reference>
<dbReference type="InterPro" id="IPR002156">
    <property type="entry name" value="RNaseH_domain"/>
</dbReference>
<evidence type="ECO:0000256" key="8">
    <source>
        <dbReference type="ARBA" id="ARBA00022801"/>
    </source>
</evidence>
<feature type="binding site" evidence="10">
    <location>
        <position position="134"/>
    </location>
    <ligand>
        <name>Mg(2+)</name>
        <dbReference type="ChEBI" id="CHEBI:18420"/>
        <label>2</label>
    </ligand>
</feature>
<evidence type="ECO:0000256" key="6">
    <source>
        <dbReference type="ARBA" id="ARBA00022723"/>
    </source>
</evidence>
<dbReference type="EC" id="3.1.26.4" evidence="4 10"/>
<gene>
    <name evidence="10" type="primary">rnhA</name>
    <name evidence="12" type="ORF">SAMN05421818_1217</name>
</gene>
<dbReference type="EMBL" id="FNDQ01000021">
    <property type="protein sequence ID" value="SDH87707.1"/>
    <property type="molecule type" value="Genomic_DNA"/>
</dbReference>
<dbReference type="GO" id="GO:0000287">
    <property type="term" value="F:magnesium ion binding"/>
    <property type="evidence" value="ECO:0007669"/>
    <property type="project" value="UniProtKB-UniRule"/>
</dbReference>
<dbReference type="PROSITE" id="PS50879">
    <property type="entry name" value="RNASE_H_1"/>
    <property type="match status" value="1"/>
</dbReference>
<keyword evidence="5 10" id="KW-0540">Nuclease</keyword>
<evidence type="ECO:0000256" key="7">
    <source>
        <dbReference type="ARBA" id="ARBA00022759"/>
    </source>
</evidence>
<evidence type="ECO:0000259" key="11">
    <source>
        <dbReference type="PROSITE" id="PS50879"/>
    </source>
</evidence>
<comment type="similarity">
    <text evidence="2 10">Belongs to the RNase H family.</text>
</comment>
<feature type="domain" description="RNase H type-1" evidence="11">
    <location>
        <begin position="2"/>
        <end position="142"/>
    </location>
</feature>
<keyword evidence="8 10" id="KW-0378">Hydrolase</keyword>
<protein>
    <recommendedName>
        <fullName evidence="4 10">Ribonuclease H</fullName>
        <shortName evidence="10">RNase H</shortName>
        <ecNumber evidence="4 10">3.1.26.4</ecNumber>
    </recommendedName>
</protein>
<feature type="binding site" evidence="10">
    <location>
        <position position="51"/>
    </location>
    <ligand>
        <name>Mg(2+)</name>
        <dbReference type="ChEBI" id="CHEBI:18420"/>
        <label>1</label>
    </ligand>
</feature>
<dbReference type="RefSeq" id="WP_090409923.1">
    <property type="nucleotide sequence ID" value="NZ_CP047050.1"/>
</dbReference>
<dbReference type="NCBIfam" id="NF001236">
    <property type="entry name" value="PRK00203.1"/>
    <property type="match status" value="1"/>
</dbReference>
<evidence type="ECO:0000256" key="9">
    <source>
        <dbReference type="ARBA" id="ARBA00022842"/>
    </source>
</evidence>
<dbReference type="Proteomes" id="UP000243588">
    <property type="component" value="Unassembled WGS sequence"/>
</dbReference>
<dbReference type="GO" id="GO:0004523">
    <property type="term" value="F:RNA-DNA hybrid ribonuclease activity"/>
    <property type="evidence" value="ECO:0007669"/>
    <property type="project" value="UniProtKB-UniRule"/>
</dbReference>
<evidence type="ECO:0000313" key="13">
    <source>
        <dbReference type="Proteomes" id="UP000243588"/>
    </source>
</evidence>
<evidence type="ECO:0000256" key="5">
    <source>
        <dbReference type="ARBA" id="ARBA00022722"/>
    </source>
</evidence>
<evidence type="ECO:0000256" key="3">
    <source>
        <dbReference type="ARBA" id="ARBA00011245"/>
    </source>
</evidence>
<accession>A0A1G8FZZ9</accession>
<keyword evidence="9 10" id="KW-0460">Magnesium</keyword>
<keyword evidence="10" id="KW-0963">Cytoplasm</keyword>
<dbReference type="GO" id="GO:0003676">
    <property type="term" value="F:nucleic acid binding"/>
    <property type="evidence" value="ECO:0007669"/>
    <property type="project" value="InterPro"/>
</dbReference>
<dbReference type="Pfam" id="PF00075">
    <property type="entry name" value="RNase_H"/>
    <property type="match status" value="1"/>
</dbReference>
<dbReference type="AlphaFoldDB" id="A0A1G8FZZ9"/>
<keyword evidence="6 10" id="KW-0479">Metal-binding</keyword>
<dbReference type="PANTHER" id="PTHR10642:SF26">
    <property type="entry name" value="RIBONUCLEASE H1"/>
    <property type="match status" value="1"/>
</dbReference>
<dbReference type="HAMAP" id="MF_00042">
    <property type="entry name" value="RNase_H"/>
    <property type="match status" value="1"/>
</dbReference>
<dbReference type="InterPro" id="IPR050092">
    <property type="entry name" value="RNase_H"/>
</dbReference>
<comment type="subcellular location">
    <subcellularLocation>
        <location evidence="10">Cytoplasm</location>
    </subcellularLocation>
</comment>
<keyword evidence="7 10" id="KW-0255">Endonuclease</keyword>
<feature type="binding site" evidence="10">
    <location>
        <position position="11"/>
    </location>
    <ligand>
        <name>Mg(2+)</name>
        <dbReference type="ChEBI" id="CHEBI:18420"/>
        <label>2</label>
    </ligand>
</feature>
<dbReference type="InterPro" id="IPR036397">
    <property type="entry name" value="RNaseH_sf"/>
</dbReference>
<organism evidence="12 13">
    <name type="scientific">Myroides phaeus</name>
    <dbReference type="NCBI Taxonomy" id="702745"/>
    <lineage>
        <taxon>Bacteria</taxon>
        <taxon>Pseudomonadati</taxon>
        <taxon>Bacteroidota</taxon>
        <taxon>Flavobacteriia</taxon>
        <taxon>Flavobacteriales</taxon>
        <taxon>Flavobacteriaceae</taxon>
        <taxon>Myroides</taxon>
    </lineage>
</organism>
<dbReference type="GO" id="GO:0043137">
    <property type="term" value="P:DNA replication, removal of RNA primer"/>
    <property type="evidence" value="ECO:0007669"/>
    <property type="project" value="TreeGrafter"/>
</dbReference>
<dbReference type="OrthoDB" id="7845843at2"/>
<comment type="function">
    <text evidence="10">Endonuclease that specifically degrades the RNA of RNA-DNA hybrids.</text>
</comment>
<dbReference type="InterPro" id="IPR012337">
    <property type="entry name" value="RNaseH-like_sf"/>
</dbReference>
<name>A0A1G8FZZ9_9FLAO</name>
<feature type="binding site" evidence="10">
    <location>
        <position position="11"/>
    </location>
    <ligand>
        <name>Mg(2+)</name>
        <dbReference type="ChEBI" id="CHEBI:18420"/>
        <label>1</label>
    </ligand>
</feature>
<evidence type="ECO:0000256" key="4">
    <source>
        <dbReference type="ARBA" id="ARBA00012180"/>
    </source>
</evidence>
<comment type="catalytic activity">
    <reaction evidence="1 10">
        <text>Endonucleolytic cleavage to 5'-phosphomonoester.</text>
        <dbReference type="EC" id="3.1.26.4"/>
    </reaction>
</comment>
<dbReference type="GO" id="GO:0005737">
    <property type="term" value="C:cytoplasm"/>
    <property type="evidence" value="ECO:0007669"/>
    <property type="project" value="UniProtKB-SubCell"/>
</dbReference>
<evidence type="ECO:0000256" key="1">
    <source>
        <dbReference type="ARBA" id="ARBA00000077"/>
    </source>
</evidence>
<comment type="cofactor">
    <cofactor evidence="10">
        <name>Mg(2+)</name>
        <dbReference type="ChEBI" id="CHEBI:18420"/>
    </cofactor>
    <text evidence="10">Binds 1 Mg(2+) ion per subunit. May bind a second metal ion at a regulatory site, or after substrate binding.</text>
</comment>
<proteinExistence type="inferred from homology"/>
<dbReference type="Gene3D" id="3.30.420.10">
    <property type="entry name" value="Ribonuclease H-like superfamily/Ribonuclease H"/>
    <property type="match status" value="1"/>
</dbReference>
<evidence type="ECO:0000256" key="2">
    <source>
        <dbReference type="ARBA" id="ARBA00005300"/>
    </source>
</evidence>
<dbReference type="STRING" id="702745.SAMN05421818_1217"/>
<sequence>MNNYQVILYTDGSSRGNPGPGGYGLILEWAGRQVFKEFSEGFRLTTNNRMELLAVIVGLEKLKNPGTSVLVVSDSKYVVDSVSKGWVFSWEKKGYKDKKNPDLWQRFLKIYRQHRVDFKWVKGHNNHPMNERCDQLAVQASHKKDALIDEYYELND</sequence>